<feature type="signal peptide" evidence="2">
    <location>
        <begin position="1"/>
        <end position="26"/>
    </location>
</feature>
<dbReference type="Proteomes" id="UP001183420">
    <property type="component" value="Unassembled WGS sequence"/>
</dbReference>
<dbReference type="InterPro" id="IPR000601">
    <property type="entry name" value="PKD_dom"/>
</dbReference>
<comment type="caution">
    <text evidence="4">The sequence shown here is derived from an EMBL/GenBank/DDBJ whole genome shotgun (WGS) entry which is preliminary data.</text>
</comment>
<dbReference type="PROSITE" id="PS50093">
    <property type="entry name" value="PKD"/>
    <property type="match status" value="1"/>
</dbReference>
<dbReference type="PANTHER" id="PTHR19328">
    <property type="entry name" value="HEDGEHOG-INTERACTING PROTEIN"/>
    <property type="match status" value="1"/>
</dbReference>
<dbReference type="SUPFAM" id="SSF50952">
    <property type="entry name" value="Soluble quinoprotein glucose dehydrogenase"/>
    <property type="match status" value="1"/>
</dbReference>
<dbReference type="InterPro" id="IPR012938">
    <property type="entry name" value="Glc/Sorbosone_DH"/>
</dbReference>
<dbReference type="EMBL" id="JAVREM010000012">
    <property type="protein sequence ID" value="MDT0319233.1"/>
    <property type="molecule type" value="Genomic_DNA"/>
</dbReference>
<accession>A0ABU2LPP8</accession>
<dbReference type="Gene3D" id="2.60.40.10">
    <property type="entry name" value="Immunoglobulins"/>
    <property type="match status" value="1"/>
</dbReference>
<feature type="chain" id="PRO_5045803720" evidence="2">
    <location>
        <begin position="27"/>
        <end position="706"/>
    </location>
</feature>
<dbReference type="InterPro" id="IPR022409">
    <property type="entry name" value="PKD/Chitinase_dom"/>
</dbReference>
<proteinExistence type="predicted"/>
<evidence type="ECO:0000256" key="2">
    <source>
        <dbReference type="SAM" id="SignalP"/>
    </source>
</evidence>
<keyword evidence="5" id="KW-1185">Reference proteome</keyword>
<sequence>MRRKTIPALVAVMAGALLSVPATANAHEGHEPTPDAPQTAEFQKVTLNDTPGEPIDLAVLPDGRVMHTTRGGQVWINDPDNGLNTLAAELDVYEHDEEGLQSIAIDPNFNGRGNSWVYLYYAPPLDTPVDDPATPDVNEGDAPLTGTPEDFEPFEGYTQLSRFQLRGDTLDLSTEQRIIEVPATRGICCHVGGDIVFDSDDNLYLSTGDDSNPFASGGYTPIDERTDRNPAYDAQRTSANTNDLRGKVLRIKVNRDGSYSVPRGNLFRPGTEGARPEIFLMGLRNPFRIEIDQETDALYVADYSPDARVADPGRGPDGTGKWFATTRAGNHGWPYCVTPELPYVDYDFATNTSGEPFDCAAPVNESPHNTGLRELPTVVQPQMWYGYGESENFPELGTGGIAPMAGPAYEYDRRVAARNSARAWPQEYEGHPLFYEFSRDRIWGFDVDRRNNLNGIEEVLADLDFSSLIDMEFGPDGALYVLEYGKGFFAENPEAQLARIDYIGRDGNHTPVPRASADVTGGHAPLTVNFSSEGTEDADGDRLRYAWDFDSDGRIDSREANPTFTYSEDGVHLASLRVTDRTGRAANAEVEIVIGNDVPQVSFVTPAGGEEFSFGDTIAYEVTVTDDQPFDCSRVSVTYTLGHDTHGHPLTTARGCVGSITTALDDSHDPEHDDLRGVFTASYTDPGVNGLPPLTGTAEVTLVPVG</sequence>
<dbReference type="CDD" id="cd00146">
    <property type="entry name" value="PKD"/>
    <property type="match status" value="1"/>
</dbReference>
<dbReference type="InterPro" id="IPR035986">
    <property type="entry name" value="PKD_dom_sf"/>
</dbReference>
<dbReference type="Gene3D" id="2.120.10.30">
    <property type="entry name" value="TolB, C-terminal domain"/>
    <property type="match status" value="1"/>
</dbReference>
<gene>
    <name evidence="4" type="ORF">RNC47_12885</name>
</gene>
<evidence type="ECO:0000313" key="5">
    <source>
        <dbReference type="Proteomes" id="UP001183420"/>
    </source>
</evidence>
<reference evidence="5" key="1">
    <citation type="submission" date="2023-07" db="EMBL/GenBank/DDBJ databases">
        <title>30 novel species of actinomycetes from the DSMZ collection.</title>
        <authorList>
            <person name="Nouioui I."/>
        </authorList>
    </citation>
    <scope>NUCLEOTIDE SEQUENCE [LARGE SCALE GENOMIC DNA]</scope>
    <source>
        <strain evidence="5">DSM 44918</strain>
    </source>
</reference>
<dbReference type="InterPro" id="IPR013783">
    <property type="entry name" value="Ig-like_fold"/>
</dbReference>
<dbReference type="Pfam" id="PF18911">
    <property type="entry name" value="PKD_4"/>
    <property type="match status" value="1"/>
</dbReference>
<dbReference type="InterPro" id="IPR011042">
    <property type="entry name" value="6-blade_b-propeller_TolB-like"/>
</dbReference>
<feature type="region of interest" description="Disordered" evidence="1">
    <location>
        <begin position="214"/>
        <end position="239"/>
    </location>
</feature>
<evidence type="ECO:0000313" key="4">
    <source>
        <dbReference type="EMBL" id="MDT0319233.1"/>
    </source>
</evidence>
<evidence type="ECO:0000259" key="3">
    <source>
        <dbReference type="PROSITE" id="PS50093"/>
    </source>
</evidence>
<dbReference type="InterPro" id="IPR011041">
    <property type="entry name" value="Quinoprot_gluc/sorb_DH_b-prop"/>
</dbReference>
<keyword evidence="2" id="KW-0732">Signal</keyword>
<dbReference type="PANTHER" id="PTHR19328:SF75">
    <property type="entry name" value="ALDOSE SUGAR DEHYDROGENASE YLII"/>
    <property type="match status" value="1"/>
</dbReference>
<name>A0ABU2LPP8_9ACTN</name>
<protein>
    <submittedName>
        <fullName evidence="4">PQQ-dependent sugar dehydrogenase</fullName>
    </submittedName>
</protein>
<dbReference type="Pfam" id="PF07995">
    <property type="entry name" value="GSDH"/>
    <property type="match status" value="1"/>
</dbReference>
<dbReference type="SUPFAM" id="SSF49299">
    <property type="entry name" value="PKD domain"/>
    <property type="match status" value="1"/>
</dbReference>
<evidence type="ECO:0000256" key="1">
    <source>
        <dbReference type="SAM" id="MobiDB-lite"/>
    </source>
</evidence>
<dbReference type="RefSeq" id="WP_311598403.1">
    <property type="nucleotide sequence ID" value="NZ_JAVREM010000012.1"/>
</dbReference>
<organism evidence="4 5">
    <name type="scientific">Streptomyces millisiae</name>
    <dbReference type="NCBI Taxonomy" id="3075542"/>
    <lineage>
        <taxon>Bacteria</taxon>
        <taxon>Bacillati</taxon>
        <taxon>Actinomycetota</taxon>
        <taxon>Actinomycetes</taxon>
        <taxon>Kitasatosporales</taxon>
        <taxon>Streptomycetaceae</taxon>
        <taxon>Streptomyces</taxon>
    </lineage>
</organism>
<dbReference type="SMART" id="SM00089">
    <property type="entry name" value="PKD"/>
    <property type="match status" value="1"/>
</dbReference>
<feature type="domain" description="PKD" evidence="3">
    <location>
        <begin position="511"/>
        <end position="594"/>
    </location>
</feature>